<keyword evidence="5 7" id="KW-0472">Membrane</keyword>
<proteinExistence type="predicted"/>
<evidence type="ECO:0000256" key="5">
    <source>
        <dbReference type="ARBA" id="ARBA00023136"/>
    </source>
</evidence>
<organism evidence="9">
    <name type="scientific">Polyopes lancifolius</name>
    <dbReference type="NCBI Taxonomy" id="194517"/>
    <lineage>
        <taxon>Eukaryota</taxon>
        <taxon>Rhodophyta</taxon>
        <taxon>Florideophyceae</taxon>
        <taxon>Rhodymeniophycidae</taxon>
        <taxon>Halymeniales</taxon>
        <taxon>Halymeniaceae</taxon>
        <taxon>Polyopes</taxon>
    </lineage>
</organism>
<feature type="domain" description="ATP synthase YMF19-like N-terminal" evidence="8">
    <location>
        <begin position="2"/>
        <end position="78"/>
    </location>
</feature>
<keyword evidence="6" id="KW-0066">ATP synthesis</keyword>
<feature type="transmembrane region" description="Helical" evidence="7">
    <location>
        <begin position="12"/>
        <end position="32"/>
    </location>
</feature>
<evidence type="ECO:0000259" key="8">
    <source>
        <dbReference type="Pfam" id="PF02326"/>
    </source>
</evidence>
<reference evidence="9" key="1">
    <citation type="submission" date="2020-11" db="EMBL/GenBank/DDBJ databases">
        <title>Complete mitochondrial genome of Polyopes lancifolius and comparison with related species in Halymeniales (Rhodophyta).</title>
        <authorList>
            <person name="Kim S.Y."/>
        </authorList>
    </citation>
    <scope>NUCLEOTIDE SEQUENCE</scope>
</reference>
<comment type="subcellular location">
    <subcellularLocation>
        <location evidence="1">Mitochondrion membrane</location>
    </subcellularLocation>
</comment>
<evidence type="ECO:0000313" key="9">
    <source>
        <dbReference type="EMBL" id="QRM91071.1"/>
    </source>
</evidence>
<keyword evidence="2 7" id="KW-0812">Transmembrane</keyword>
<evidence type="ECO:0000256" key="1">
    <source>
        <dbReference type="ARBA" id="ARBA00004325"/>
    </source>
</evidence>
<dbReference type="Pfam" id="PF02326">
    <property type="entry name" value="YMF19"/>
    <property type="match status" value="1"/>
</dbReference>
<evidence type="ECO:0000256" key="2">
    <source>
        <dbReference type="ARBA" id="ARBA00022692"/>
    </source>
</evidence>
<dbReference type="RefSeq" id="YP_010164476.1">
    <property type="nucleotide sequence ID" value="NC_057487.1"/>
</dbReference>
<evidence type="ECO:0000256" key="4">
    <source>
        <dbReference type="ARBA" id="ARBA00023128"/>
    </source>
</evidence>
<evidence type="ECO:0000256" key="3">
    <source>
        <dbReference type="ARBA" id="ARBA00022989"/>
    </source>
</evidence>
<gene>
    <name evidence="9" type="primary">atp8</name>
    <name evidence="9" type="ORF">Poly.lanc.mt_034</name>
</gene>
<keyword evidence="4 9" id="KW-0496">Mitochondrion</keyword>
<dbReference type="GO" id="GO:0031966">
    <property type="term" value="C:mitochondrial membrane"/>
    <property type="evidence" value="ECO:0007669"/>
    <property type="project" value="UniProtKB-SubCell"/>
</dbReference>
<sequence length="136" mass="15920">MPQLDRIIVFSQIFWLFIIFTTFYTIVTHFFLPKFLKSLKSRKQIIELNSLEIAEIAKESDIKRNVIQKILVKNLASTKNILTNNLNAILMAKKNLNMLKIDEKISIAIFNTVKYCDSQLLNFISLRPKLLNLKFN</sequence>
<name>A0A891T0T9_9FLOR</name>
<accession>A0A891T0T9</accession>
<dbReference type="EMBL" id="MW292567">
    <property type="protein sequence ID" value="QRM91071.1"/>
    <property type="molecule type" value="Genomic_DNA"/>
</dbReference>
<evidence type="ECO:0000256" key="7">
    <source>
        <dbReference type="SAM" id="Phobius"/>
    </source>
</evidence>
<dbReference type="InterPro" id="IPR003319">
    <property type="entry name" value="YMF19-like_N"/>
</dbReference>
<geneLocation type="mitochondrion" evidence="9"/>
<dbReference type="GO" id="GO:0006754">
    <property type="term" value="P:ATP biosynthetic process"/>
    <property type="evidence" value="ECO:0007669"/>
    <property type="project" value="UniProtKB-KW"/>
</dbReference>
<keyword evidence="3 7" id="KW-1133">Transmembrane helix</keyword>
<protein>
    <submittedName>
        <fullName evidence="9">Atp8</fullName>
    </submittedName>
</protein>
<evidence type="ECO:0000256" key="6">
    <source>
        <dbReference type="ARBA" id="ARBA00023310"/>
    </source>
</evidence>
<dbReference type="AlphaFoldDB" id="A0A891T0T9"/>
<dbReference type="GeneID" id="67268190"/>